<protein>
    <submittedName>
        <fullName evidence="2">Uncharacterized protein</fullName>
    </submittedName>
</protein>
<dbReference type="EMBL" id="AYKW01000007">
    <property type="protein sequence ID" value="PIL33428.1"/>
    <property type="molecule type" value="Genomic_DNA"/>
</dbReference>
<evidence type="ECO:0000313" key="3">
    <source>
        <dbReference type="Proteomes" id="UP000230002"/>
    </source>
</evidence>
<dbReference type="AlphaFoldDB" id="A0A2G8SIP2"/>
<sequence>MNRTSLKALGRAGLQRLAKAKGVRAVGPSSKIIDRLLECVKGNSTVSDGTPEMEERVPDVFKDVKNSVVDKGAQKGTVDGSRKSKRIAATVATTEANNKNDWSEMQDATGTRASRENAVVVPPTTRERSPAELNAIQMLLLFQDILPPKSDSAK</sequence>
<evidence type="ECO:0000313" key="2">
    <source>
        <dbReference type="EMBL" id="PIL33428.1"/>
    </source>
</evidence>
<name>A0A2G8SIP2_9APHY</name>
<accession>A0A2G8SIP2</accession>
<reference evidence="2 3" key="1">
    <citation type="journal article" date="2015" name="Sci. Rep.">
        <title>Chromosome-level genome map provides insights into diverse defense mechanisms in the medicinal fungus Ganoderma sinense.</title>
        <authorList>
            <person name="Zhu Y."/>
            <person name="Xu J."/>
            <person name="Sun C."/>
            <person name="Zhou S."/>
            <person name="Xu H."/>
            <person name="Nelson D.R."/>
            <person name="Qian J."/>
            <person name="Song J."/>
            <person name="Luo H."/>
            <person name="Xiang L."/>
            <person name="Li Y."/>
            <person name="Xu Z."/>
            <person name="Ji A."/>
            <person name="Wang L."/>
            <person name="Lu S."/>
            <person name="Hayward A."/>
            <person name="Sun W."/>
            <person name="Li X."/>
            <person name="Schwartz D.C."/>
            <person name="Wang Y."/>
            <person name="Chen S."/>
        </authorList>
    </citation>
    <scope>NUCLEOTIDE SEQUENCE [LARGE SCALE GENOMIC DNA]</scope>
    <source>
        <strain evidence="2 3">ZZ0214-1</strain>
    </source>
</reference>
<organism evidence="2 3">
    <name type="scientific">Ganoderma sinense ZZ0214-1</name>
    <dbReference type="NCBI Taxonomy" id="1077348"/>
    <lineage>
        <taxon>Eukaryota</taxon>
        <taxon>Fungi</taxon>
        <taxon>Dikarya</taxon>
        <taxon>Basidiomycota</taxon>
        <taxon>Agaricomycotina</taxon>
        <taxon>Agaricomycetes</taxon>
        <taxon>Polyporales</taxon>
        <taxon>Polyporaceae</taxon>
        <taxon>Ganoderma</taxon>
    </lineage>
</organism>
<gene>
    <name evidence="2" type="ORF">GSI_04050</name>
</gene>
<dbReference type="Proteomes" id="UP000230002">
    <property type="component" value="Unassembled WGS sequence"/>
</dbReference>
<feature type="region of interest" description="Disordered" evidence="1">
    <location>
        <begin position="95"/>
        <end position="128"/>
    </location>
</feature>
<dbReference type="OrthoDB" id="2764478at2759"/>
<comment type="caution">
    <text evidence="2">The sequence shown here is derived from an EMBL/GenBank/DDBJ whole genome shotgun (WGS) entry which is preliminary data.</text>
</comment>
<evidence type="ECO:0000256" key="1">
    <source>
        <dbReference type="SAM" id="MobiDB-lite"/>
    </source>
</evidence>
<keyword evidence="3" id="KW-1185">Reference proteome</keyword>
<proteinExistence type="predicted"/>